<name>A0A7M1LGB0_9BACT</name>
<proteinExistence type="predicted"/>
<evidence type="ECO:0000256" key="3">
    <source>
        <dbReference type="SAM" id="Phobius"/>
    </source>
</evidence>
<reference evidence="5 6" key="1">
    <citation type="submission" date="2020-10" db="EMBL/GenBank/DDBJ databases">
        <title>Campylobacter and Helicobacter PacBio genomes.</title>
        <authorList>
            <person name="Lane C."/>
        </authorList>
    </citation>
    <scope>NUCLEOTIDE SEQUENCE [LARGE SCALE GENOMIC DNA]</scope>
    <source>
        <strain evidence="5 6">2016D-0077</strain>
    </source>
</reference>
<sequence length="322" mass="36858">MKKPLISVIVPVYNVEKYLNECLESIVNQTYENLEIILVDDGSSDSSGKICDEFALKDSRIKVIHKKNGGLSSARNSGIDIANGEYLSFIDSDDMVDKNFILTLFGLIQKSSLKLSSVGFKAFYKNLDELPDKSYEKIISDEEYFKNIFIGNDDFRCASCKFLFHKSLFENLRFPVGELYEDVAIFGEIMVGAKKVIMSDERLYFYRMRDGSIVHSFSPRHFDFLKQAEILVSIAANKYPHLTPITKYYLSSVRMAISFDILKSNSLEFDSFLKKSSKFIRENFTSVFRTKSLNKKTKILVLILGLSSSLFKLIYRIFGGKK</sequence>
<dbReference type="CDD" id="cd00761">
    <property type="entry name" value="Glyco_tranf_GTA_type"/>
    <property type="match status" value="1"/>
</dbReference>
<feature type="transmembrane region" description="Helical" evidence="3">
    <location>
        <begin position="299"/>
        <end position="318"/>
    </location>
</feature>
<protein>
    <submittedName>
        <fullName evidence="5">Glycosyltransferase</fullName>
    </submittedName>
</protein>
<dbReference type="PANTHER" id="PTHR22916:SF51">
    <property type="entry name" value="GLYCOSYLTRANSFERASE EPSH-RELATED"/>
    <property type="match status" value="1"/>
</dbReference>
<accession>A0A7M1LGB0</accession>
<keyword evidence="3" id="KW-0472">Membrane</keyword>
<organism evidence="5 6">
    <name type="scientific">Campylobacter corcagiensis</name>
    <dbReference type="NCBI Taxonomy" id="1448857"/>
    <lineage>
        <taxon>Bacteria</taxon>
        <taxon>Pseudomonadati</taxon>
        <taxon>Campylobacterota</taxon>
        <taxon>Epsilonproteobacteria</taxon>
        <taxon>Campylobacterales</taxon>
        <taxon>Campylobacteraceae</taxon>
        <taxon>Campylobacter</taxon>
    </lineage>
</organism>
<dbReference type="EMBL" id="CP063078">
    <property type="protein sequence ID" value="QOQ87627.1"/>
    <property type="molecule type" value="Genomic_DNA"/>
</dbReference>
<evidence type="ECO:0000313" key="6">
    <source>
        <dbReference type="Proteomes" id="UP000594749"/>
    </source>
</evidence>
<dbReference type="Pfam" id="PF00535">
    <property type="entry name" value="Glycos_transf_2"/>
    <property type="match status" value="1"/>
</dbReference>
<keyword evidence="1" id="KW-0328">Glycosyltransferase</keyword>
<dbReference type="InterPro" id="IPR001173">
    <property type="entry name" value="Glyco_trans_2-like"/>
</dbReference>
<dbReference type="AlphaFoldDB" id="A0A7M1LGB0"/>
<evidence type="ECO:0000256" key="2">
    <source>
        <dbReference type="ARBA" id="ARBA00022679"/>
    </source>
</evidence>
<keyword evidence="6" id="KW-1185">Reference proteome</keyword>
<dbReference type="Proteomes" id="UP000594749">
    <property type="component" value="Chromosome"/>
</dbReference>
<keyword evidence="3" id="KW-1133">Transmembrane helix</keyword>
<dbReference type="OrthoDB" id="9802881at2"/>
<dbReference type="GO" id="GO:0016758">
    <property type="term" value="F:hexosyltransferase activity"/>
    <property type="evidence" value="ECO:0007669"/>
    <property type="project" value="UniProtKB-ARBA"/>
</dbReference>
<keyword evidence="2 5" id="KW-0808">Transferase</keyword>
<evidence type="ECO:0000256" key="1">
    <source>
        <dbReference type="ARBA" id="ARBA00022676"/>
    </source>
</evidence>
<keyword evidence="3" id="KW-0812">Transmembrane</keyword>
<dbReference type="SUPFAM" id="SSF53448">
    <property type="entry name" value="Nucleotide-diphospho-sugar transferases"/>
    <property type="match status" value="1"/>
</dbReference>
<dbReference type="PANTHER" id="PTHR22916">
    <property type="entry name" value="GLYCOSYLTRANSFERASE"/>
    <property type="match status" value="1"/>
</dbReference>
<dbReference type="InterPro" id="IPR029044">
    <property type="entry name" value="Nucleotide-diphossugar_trans"/>
</dbReference>
<evidence type="ECO:0000259" key="4">
    <source>
        <dbReference type="Pfam" id="PF00535"/>
    </source>
</evidence>
<feature type="domain" description="Glycosyltransferase 2-like" evidence="4">
    <location>
        <begin position="7"/>
        <end position="171"/>
    </location>
</feature>
<dbReference type="Gene3D" id="3.90.550.10">
    <property type="entry name" value="Spore Coat Polysaccharide Biosynthesis Protein SpsA, Chain A"/>
    <property type="match status" value="1"/>
</dbReference>
<gene>
    <name evidence="5" type="ORF">IMC76_02110</name>
</gene>
<dbReference type="RefSeq" id="WP_025802737.1">
    <property type="nucleotide sequence ID" value="NZ_CP053842.1"/>
</dbReference>
<evidence type="ECO:0000313" key="5">
    <source>
        <dbReference type="EMBL" id="QOQ87627.1"/>
    </source>
</evidence>